<evidence type="ECO:0000259" key="18">
    <source>
        <dbReference type="PROSITE" id="PS50113"/>
    </source>
</evidence>
<dbReference type="InterPro" id="IPR013767">
    <property type="entry name" value="PAS_fold"/>
</dbReference>
<feature type="coiled-coil region" evidence="14">
    <location>
        <begin position="437"/>
        <end position="464"/>
    </location>
</feature>
<keyword evidence="13 15" id="KW-0472">Membrane</keyword>
<comment type="subcellular location">
    <subcellularLocation>
        <location evidence="2">Cell membrane</location>
        <topology evidence="2">Multi-pass membrane protein</topology>
    </subcellularLocation>
</comment>
<dbReference type="PANTHER" id="PTHR43065:SF34">
    <property type="entry name" value="SPORULATION KINASE A"/>
    <property type="match status" value="1"/>
</dbReference>
<keyword evidence="9" id="KW-0418">Kinase</keyword>
<sequence length="815" mass="94170">MLIKEYFINLSIIAFLVSLAIFFRVFIFHKNVRFYHLLGGVYAGIIAVISMFFHFEHMGLICDLRVVPLILSFIYFGRTAGWITFMFIAIMRIFYLGDDWEPSVIAFLGMSVVYTFLKTYLKNLHPFKSSILNLVVYAVLIQIVFWFTPTSIVFIFDVQLIILMFMGLLIGLFLIESHQKLYHLTQDLFRTNQALVESKQELKDTVHELQGGIFKYKKRNGRFLFTLLDGQFYDRIGWNSEDVIEKDLQAVCPPLLFSEISENFQLAWEGKEVSFELPWPDNETMIFISLRPIKREEKVLEVVGSIVDITERKKMEEELLTTKQRLESFINDNIDSIYIIDLEGQVLQVNKSFERIFGWSEQEILGQKLPTIPKDLLNEAQHLYQKVVSGESITEVETVRKRKDERLIDISLTLSPIQDTKGNVVAISSISRDISKRKQTERELHRLHQQLQESEMKYRALIEQASDAVYLIELDEEQFPTRFIEVNPVGSARFESSREEILSRPFTDTVSANSRMLMKIVENIRNGKQCFTLQDEYIFKTGKKITTEFSVRVFKLGEKEVFLAISRDITERLKTEELLRKSEKLAVVGHLATAIAHEIRNPLTTIKGFVKLLQNNLNEENQYYVEFISKEIEQIEVVTNEFMAVAKPEAVKVQLNDLQLLLNQAIVLLQPQVLMNNIEIKIEIKTDIQFIYCEGIQLKQVFINILKNAIESMPTGGEVTIEINEVDNNRLSIRFIDQGCGIPKERIPFLGEPFYSIKEVGIGLGLMSCYKIVETHQGTIGIESEVEKGTIVEIILPSYYSQAHEGDPSYYTEVN</sequence>
<dbReference type="InterPro" id="IPR001610">
    <property type="entry name" value="PAC"/>
</dbReference>
<evidence type="ECO:0000259" key="17">
    <source>
        <dbReference type="PROSITE" id="PS50112"/>
    </source>
</evidence>
<dbReference type="InterPro" id="IPR000700">
    <property type="entry name" value="PAS-assoc_C"/>
</dbReference>
<dbReference type="SMART" id="SM00387">
    <property type="entry name" value="HATPase_c"/>
    <property type="match status" value="1"/>
</dbReference>
<evidence type="ECO:0000256" key="13">
    <source>
        <dbReference type="ARBA" id="ARBA00023136"/>
    </source>
</evidence>
<dbReference type="Pfam" id="PF07694">
    <property type="entry name" value="5TM-5TMR_LYT"/>
    <property type="match status" value="1"/>
</dbReference>
<feature type="transmembrane region" description="Helical" evidence="15">
    <location>
        <begin position="153"/>
        <end position="175"/>
    </location>
</feature>
<evidence type="ECO:0000256" key="12">
    <source>
        <dbReference type="ARBA" id="ARBA00023012"/>
    </source>
</evidence>
<comment type="caution">
    <text evidence="19">The sequence shown here is derived from an EMBL/GenBank/DDBJ whole genome shotgun (WGS) entry which is preliminary data.</text>
</comment>
<evidence type="ECO:0000313" key="19">
    <source>
        <dbReference type="EMBL" id="MBO1512495.1"/>
    </source>
</evidence>
<feature type="domain" description="PAC" evidence="18">
    <location>
        <begin position="271"/>
        <end position="321"/>
    </location>
</feature>
<dbReference type="CDD" id="cd00082">
    <property type="entry name" value="HisKA"/>
    <property type="match status" value="1"/>
</dbReference>
<dbReference type="InterPro" id="IPR003661">
    <property type="entry name" value="HisK_dim/P_dom"/>
</dbReference>
<dbReference type="EC" id="2.7.13.3" evidence="3"/>
<dbReference type="InterPro" id="IPR011620">
    <property type="entry name" value="Sig_transdc_His_kinase_LytS_TM"/>
</dbReference>
<evidence type="ECO:0000256" key="5">
    <source>
        <dbReference type="ARBA" id="ARBA00022553"/>
    </source>
</evidence>
<evidence type="ECO:0000256" key="3">
    <source>
        <dbReference type="ARBA" id="ARBA00012438"/>
    </source>
</evidence>
<dbReference type="InterPro" id="IPR035965">
    <property type="entry name" value="PAS-like_dom_sf"/>
</dbReference>
<evidence type="ECO:0000256" key="6">
    <source>
        <dbReference type="ARBA" id="ARBA00022679"/>
    </source>
</evidence>
<evidence type="ECO:0000256" key="8">
    <source>
        <dbReference type="ARBA" id="ARBA00022741"/>
    </source>
</evidence>
<dbReference type="PANTHER" id="PTHR43065">
    <property type="entry name" value="SENSOR HISTIDINE KINASE"/>
    <property type="match status" value="1"/>
</dbReference>
<dbReference type="SUPFAM" id="SSF55785">
    <property type="entry name" value="PYP-like sensor domain (PAS domain)"/>
    <property type="match status" value="3"/>
</dbReference>
<feature type="transmembrane region" description="Helical" evidence="15">
    <location>
        <begin position="100"/>
        <end position="117"/>
    </location>
</feature>
<dbReference type="PROSITE" id="PS50109">
    <property type="entry name" value="HIS_KIN"/>
    <property type="match status" value="1"/>
</dbReference>
<evidence type="ECO:0000256" key="14">
    <source>
        <dbReference type="SAM" id="Coils"/>
    </source>
</evidence>
<dbReference type="InterPro" id="IPR003594">
    <property type="entry name" value="HATPase_dom"/>
</dbReference>
<dbReference type="Pfam" id="PF00512">
    <property type="entry name" value="HisKA"/>
    <property type="match status" value="1"/>
</dbReference>
<dbReference type="PROSITE" id="PS50112">
    <property type="entry name" value="PAS"/>
    <property type="match status" value="1"/>
</dbReference>
<dbReference type="InterPro" id="IPR036097">
    <property type="entry name" value="HisK_dim/P_sf"/>
</dbReference>
<evidence type="ECO:0000256" key="11">
    <source>
        <dbReference type="ARBA" id="ARBA00022989"/>
    </source>
</evidence>
<evidence type="ECO:0000259" key="16">
    <source>
        <dbReference type="PROSITE" id="PS50109"/>
    </source>
</evidence>
<dbReference type="InterPro" id="IPR004358">
    <property type="entry name" value="Sig_transdc_His_kin-like_C"/>
</dbReference>
<dbReference type="PROSITE" id="PS50113">
    <property type="entry name" value="PAC"/>
    <property type="match status" value="2"/>
</dbReference>
<dbReference type="CDD" id="cd00130">
    <property type="entry name" value="PAS"/>
    <property type="match status" value="1"/>
</dbReference>
<evidence type="ECO:0000313" key="20">
    <source>
        <dbReference type="Proteomes" id="UP000663981"/>
    </source>
</evidence>
<dbReference type="Proteomes" id="UP000663981">
    <property type="component" value="Unassembled WGS sequence"/>
</dbReference>
<keyword evidence="10" id="KW-0067">ATP-binding</keyword>
<evidence type="ECO:0000256" key="9">
    <source>
        <dbReference type="ARBA" id="ARBA00022777"/>
    </source>
</evidence>
<accession>A0ABS3N2X4</accession>
<organism evidence="19 20">
    <name type="scientific">Metabacillus bambusae</name>
    <dbReference type="NCBI Taxonomy" id="2795218"/>
    <lineage>
        <taxon>Bacteria</taxon>
        <taxon>Bacillati</taxon>
        <taxon>Bacillota</taxon>
        <taxon>Bacilli</taxon>
        <taxon>Bacillales</taxon>
        <taxon>Bacillaceae</taxon>
        <taxon>Metabacillus</taxon>
    </lineage>
</organism>
<keyword evidence="4" id="KW-1003">Cell membrane</keyword>
<keyword evidence="20" id="KW-1185">Reference proteome</keyword>
<dbReference type="NCBIfam" id="TIGR00229">
    <property type="entry name" value="sensory_box"/>
    <property type="match status" value="3"/>
</dbReference>
<dbReference type="SMART" id="SM00388">
    <property type="entry name" value="HisKA"/>
    <property type="match status" value="1"/>
</dbReference>
<evidence type="ECO:0000256" key="2">
    <source>
        <dbReference type="ARBA" id="ARBA00004651"/>
    </source>
</evidence>
<dbReference type="Pfam" id="PF02518">
    <property type="entry name" value="HATPase_c"/>
    <property type="match status" value="1"/>
</dbReference>
<dbReference type="SUPFAM" id="SSF55874">
    <property type="entry name" value="ATPase domain of HSP90 chaperone/DNA topoisomerase II/histidine kinase"/>
    <property type="match status" value="1"/>
</dbReference>
<keyword evidence="11 15" id="KW-1133">Transmembrane helix</keyword>
<keyword evidence="14" id="KW-0175">Coiled coil</keyword>
<dbReference type="SMART" id="SM00091">
    <property type="entry name" value="PAS"/>
    <property type="match status" value="3"/>
</dbReference>
<dbReference type="InterPro" id="IPR036890">
    <property type="entry name" value="HATPase_C_sf"/>
</dbReference>
<dbReference type="InterPro" id="IPR005467">
    <property type="entry name" value="His_kinase_dom"/>
</dbReference>
<feature type="transmembrane region" description="Helical" evidence="15">
    <location>
        <begin position="129"/>
        <end position="147"/>
    </location>
</feature>
<dbReference type="Gene3D" id="1.10.287.130">
    <property type="match status" value="1"/>
</dbReference>
<dbReference type="InterPro" id="IPR000014">
    <property type="entry name" value="PAS"/>
</dbReference>
<name>A0ABS3N2X4_9BACI</name>
<evidence type="ECO:0000256" key="4">
    <source>
        <dbReference type="ARBA" id="ARBA00022475"/>
    </source>
</evidence>
<dbReference type="EMBL" id="JAGDEL010000008">
    <property type="protein sequence ID" value="MBO1512495.1"/>
    <property type="molecule type" value="Genomic_DNA"/>
</dbReference>
<keyword evidence="6" id="KW-0808">Transferase</keyword>
<keyword evidence="8" id="KW-0547">Nucleotide-binding</keyword>
<dbReference type="PRINTS" id="PR00344">
    <property type="entry name" value="BCTRLSENSOR"/>
</dbReference>
<dbReference type="RefSeq" id="WP_207978567.1">
    <property type="nucleotide sequence ID" value="NZ_JAGDEL010000008.1"/>
</dbReference>
<keyword evidence="7 15" id="KW-0812">Transmembrane</keyword>
<feature type="domain" description="PAS" evidence="17">
    <location>
        <begin position="322"/>
        <end position="391"/>
    </location>
</feature>
<evidence type="ECO:0000256" key="10">
    <source>
        <dbReference type="ARBA" id="ARBA00022840"/>
    </source>
</evidence>
<comment type="catalytic activity">
    <reaction evidence="1">
        <text>ATP + protein L-histidine = ADP + protein N-phospho-L-histidine.</text>
        <dbReference type="EC" id="2.7.13.3"/>
    </reaction>
</comment>
<dbReference type="CDD" id="cd00075">
    <property type="entry name" value="HATPase"/>
    <property type="match status" value="1"/>
</dbReference>
<protein>
    <recommendedName>
        <fullName evidence="3">histidine kinase</fullName>
        <ecNumber evidence="3">2.7.13.3</ecNumber>
    </recommendedName>
</protein>
<reference evidence="19 20" key="1">
    <citation type="submission" date="2021-03" db="EMBL/GenBank/DDBJ databases">
        <title>Whole genome sequence of Metabacillus bambusae BG109.</title>
        <authorList>
            <person name="Jeong J.W."/>
        </authorList>
    </citation>
    <scope>NUCLEOTIDE SEQUENCE [LARGE SCALE GENOMIC DNA]</scope>
    <source>
        <strain evidence="19 20">BG109</strain>
    </source>
</reference>
<dbReference type="Gene3D" id="3.30.565.10">
    <property type="entry name" value="Histidine kinase-like ATPase, C-terminal domain"/>
    <property type="match status" value="1"/>
</dbReference>
<dbReference type="SMART" id="SM00086">
    <property type="entry name" value="PAC"/>
    <property type="match status" value="3"/>
</dbReference>
<feature type="transmembrane region" description="Helical" evidence="15">
    <location>
        <begin position="7"/>
        <end position="28"/>
    </location>
</feature>
<evidence type="ECO:0000256" key="15">
    <source>
        <dbReference type="SAM" id="Phobius"/>
    </source>
</evidence>
<gene>
    <name evidence="19" type="ORF">I7822_12520</name>
</gene>
<proteinExistence type="predicted"/>
<evidence type="ECO:0000256" key="1">
    <source>
        <dbReference type="ARBA" id="ARBA00000085"/>
    </source>
</evidence>
<feature type="domain" description="PAC" evidence="18">
    <location>
        <begin position="392"/>
        <end position="446"/>
    </location>
</feature>
<dbReference type="SUPFAM" id="SSF47384">
    <property type="entry name" value="Homodimeric domain of signal transducing histidine kinase"/>
    <property type="match status" value="1"/>
</dbReference>
<keyword evidence="5" id="KW-0597">Phosphoprotein</keyword>
<keyword evidence="12" id="KW-0902">Two-component regulatory system</keyword>
<feature type="transmembrane region" description="Helical" evidence="15">
    <location>
        <begin position="67"/>
        <end position="94"/>
    </location>
</feature>
<dbReference type="Gene3D" id="3.30.450.20">
    <property type="entry name" value="PAS domain"/>
    <property type="match status" value="3"/>
</dbReference>
<evidence type="ECO:0000256" key="7">
    <source>
        <dbReference type="ARBA" id="ARBA00022692"/>
    </source>
</evidence>
<feature type="domain" description="Histidine kinase" evidence="16">
    <location>
        <begin position="594"/>
        <end position="800"/>
    </location>
</feature>
<dbReference type="Pfam" id="PF00989">
    <property type="entry name" value="PAS"/>
    <property type="match status" value="1"/>
</dbReference>
<feature type="transmembrane region" description="Helical" evidence="15">
    <location>
        <begin position="34"/>
        <end position="55"/>
    </location>
</feature>
<dbReference type="Pfam" id="PF13426">
    <property type="entry name" value="PAS_9"/>
    <property type="match status" value="1"/>
</dbReference>